<keyword evidence="3 5" id="KW-0964">Secreted</keyword>
<proteinExistence type="inferred from homology"/>
<evidence type="ECO:0000313" key="6">
    <source>
        <dbReference type="EMBL" id="OWY94187.1"/>
    </source>
</evidence>
<name>A0A225ULS2_9STRA</name>
<feature type="non-terminal residue" evidence="6">
    <location>
        <position position="100"/>
    </location>
</feature>
<feature type="chain" id="PRO_5044971876" description="RxLR effector protein" evidence="5">
    <location>
        <begin position="21"/>
        <end position="100"/>
    </location>
</feature>
<accession>A0A225ULS2</accession>
<comment type="subcellular location">
    <subcellularLocation>
        <location evidence="1 5">Secreted</location>
    </subcellularLocation>
</comment>
<evidence type="ECO:0000256" key="1">
    <source>
        <dbReference type="ARBA" id="ARBA00004613"/>
    </source>
</evidence>
<dbReference type="Proteomes" id="UP000198211">
    <property type="component" value="Unassembled WGS sequence"/>
</dbReference>
<dbReference type="Pfam" id="PF16810">
    <property type="entry name" value="RXLR"/>
    <property type="match status" value="1"/>
</dbReference>
<evidence type="ECO:0000256" key="4">
    <source>
        <dbReference type="ARBA" id="ARBA00022729"/>
    </source>
</evidence>
<dbReference type="EMBL" id="NBNE01014769">
    <property type="protein sequence ID" value="OWY94187.1"/>
    <property type="molecule type" value="Genomic_DNA"/>
</dbReference>
<evidence type="ECO:0000256" key="5">
    <source>
        <dbReference type="RuleBase" id="RU367124"/>
    </source>
</evidence>
<comment type="domain">
    <text evidence="5">The RxLR-dEER motif acts to carry the protein into the host cell cytoplasm through binding to cell surface phosphatidylinositol-3-phosphate.</text>
</comment>
<dbReference type="InterPro" id="IPR031825">
    <property type="entry name" value="RXLR"/>
</dbReference>
<organism evidence="6 7">
    <name type="scientific">Phytophthora megakarya</name>
    <dbReference type="NCBI Taxonomy" id="4795"/>
    <lineage>
        <taxon>Eukaryota</taxon>
        <taxon>Sar</taxon>
        <taxon>Stramenopiles</taxon>
        <taxon>Oomycota</taxon>
        <taxon>Peronosporomycetes</taxon>
        <taxon>Peronosporales</taxon>
        <taxon>Peronosporaceae</taxon>
        <taxon>Phytophthora</taxon>
    </lineage>
</organism>
<comment type="similarity">
    <text evidence="2 5">Belongs to the RxLR effector family.</text>
</comment>
<evidence type="ECO:0000256" key="2">
    <source>
        <dbReference type="ARBA" id="ARBA00010400"/>
    </source>
</evidence>
<evidence type="ECO:0000313" key="7">
    <source>
        <dbReference type="Proteomes" id="UP000198211"/>
    </source>
</evidence>
<protein>
    <recommendedName>
        <fullName evidence="5">RxLR effector protein</fullName>
    </recommendedName>
</protein>
<comment type="function">
    <text evidence="5">Effector that suppresses plant defense responses during pathogen infection.</text>
</comment>
<feature type="signal peptide" evidence="5">
    <location>
        <begin position="1"/>
        <end position="20"/>
    </location>
</feature>
<dbReference type="AlphaFoldDB" id="A0A225ULS2"/>
<sequence>MWYSYMLLVATTAFLTNCNGVPKSANVGSNNPPPPDSPKMIASFGHSNVRRLFRVHDTPTEDIDLVDSEERMPHTLNKPNQTHWFGLKCNCEPNQLVWFG</sequence>
<comment type="caution">
    <text evidence="6">The sequence shown here is derived from an EMBL/GenBank/DDBJ whole genome shotgun (WGS) entry which is preliminary data.</text>
</comment>
<keyword evidence="7" id="KW-1185">Reference proteome</keyword>
<evidence type="ECO:0000256" key="3">
    <source>
        <dbReference type="ARBA" id="ARBA00022525"/>
    </source>
</evidence>
<gene>
    <name evidence="6" type="ORF">PHMEG_00036156</name>
</gene>
<reference evidence="7" key="1">
    <citation type="submission" date="2017-03" db="EMBL/GenBank/DDBJ databases">
        <title>Phytopthora megakarya and P. palmivora, two closely related causual agents of cacao black pod achieved similar genome size and gene model numbers by different mechanisms.</title>
        <authorList>
            <person name="Ali S."/>
            <person name="Shao J."/>
            <person name="Larry D.J."/>
            <person name="Kronmiller B."/>
            <person name="Shen D."/>
            <person name="Strem M.D."/>
            <person name="Melnick R.L."/>
            <person name="Guiltinan M.J."/>
            <person name="Tyler B.M."/>
            <person name="Meinhardt L.W."/>
            <person name="Bailey B.A."/>
        </authorList>
    </citation>
    <scope>NUCLEOTIDE SEQUENCE [LARGE SCALE GENOMIC DNA]</scope>
    <source>
        <strain evidence="7">zdho120</strain>
    </source>
</reference>
<keyword evidence="4 5" id="KW-0732">Signal</keyword>